<dbReference type="OrthoDB" id="7659053at2"/>
<dbReference type="STRING" id="1123501.Wenmar_01115"/>
<comment type="caution">
    <text evidence="2">The sequence shown here is derived from an EMBL/GenBank/DDBJ whole genome shotgun (WGS) entry which is preliminary data.</text>
</comment>
<dbReference type="PATRIC" id="fig|1123501.6.peg.1187"/>
<accession>A0A0D0QGP7</accession>
<evidence type="ECO:0000313" key="2">
    <source>
        <dbReference type="EMBL" id="KIQ70158.1"/>
    </source>
</evidence>
<sequence>MRWMFAVVAFAVLGSCGGGTASGEIGQACMAGGRSAANPRLCGCIQSVANQTLSRADQRRAARFFDDPDEAQETRTRDDSATEAFWRRYRDFANRAESACS</sequence>
<dbReference type="AlphaFoldDB" id="A0A0D0QGP7"/>
<organism evidence="2 3">
    <name type="scientific">Wenxinia marina DSM 24838</name>
    <dbReference type="NCBI Taxonomy" id="1123501"/>
    <lineage>
        <taxon>Bacteria</taxon>
        <taxon>Pseudomonadati</taxon>
        <taxon>Pseudomonadota</taxon>
        <taxon>Alphaproteobacteria</taxon>
        <taxon>Rhodobacterales</taxon>
        <taxon>Roseobacteraceae</taxon>
        <taxon>Wenxinia</taxon>
    </lineage>
</organism>
<proteinExistence type="predicted"/>
<protein>
    <recommendedName>
        <fullName evidence="4">Arginine transporter</fullName>
    </recommendedName>
</protein>
<dbReference type="Proteomes" id="UP000035100">
    <property type="component" value="Unassembled WGS sequence"/>
</dbReference>
<dbReference type="EMBL" id="AONG01000006">
    <property type="protein sequence ID" value="KIQ70158.1"/>
    <property type="molecule type" value="Genomic_DNA"/>
</dbReference>
<keyword evidence="3" id="KW-1185">Reference proteome</keyword>
<feature type="chain" id="PRO_5002219282" description="Arginine transporter" evidence="1">
    <location>
        <begin position="22"/>
        <end position="101"/>
    </location>
</feature>
<evidence type="ECO:0000256" key="1">
    <source>
        <dbReference type="SAM" id="SignalP"/>
    </source>
</evidence>
<keyword evidence="1" id="KW-0732">Signal</keyword>
<dbReference type="PROSITE" id="PS51257">
    <property type="entry name" value="PROKAR_LIPOPROTEIN"/>
    <property type="match status" value="1"/>
</dbReference>
<dbReference type="RefSeq" id="WP_018302895.1">
    <property type="nucleotide sequence ID" value="NZ_KB902288.1"/>
</dbReference>
<reference evidence="2 3" key="1">
    <citation type="submission" date="2013-01" db="EMBL/GenBank/DDBJ databases">
        <authorList>
            <person name="Fiebig A."/>
            <person name="Goeker M."/>
            <person name="Klenk H.-P.P."/>
        </authorList>
    </citation>
    <scope>NUCLEOTIDE SEQUENCE [LARGE SCALE GENOMIC DNA]</scope>
    <source>
        <strain evidence="2 3">DSM 24838</strain>
    </source>
</reference>
<dbReference type="eggNOG" id="ENOG5032Y82">
    <property type="taxonomic scope" value="Bacteria"/>
</dbReference>
<evidence type="ECO:0008006" key="4">
    <source>
        <dbReference type="Google" id="ProtNLM"/>
    </source>
</evidence>
<gene>
    <name evidence="2" type="ORF">Wenmar_01115</name>
</gene>
<feature type="signal peptide" evidence="1">
    <location>
        <begin position="1"/>
        <end position="21"/>
    </location>
</feature>
<evidence type="ECO:0000313" key="3">
    <source>
        <dbReference type="Proteomes" id="UP000035100"/>
    </source>
</evidence>
<name>A0A0D0QGP7_9RHOB</name>